<dbReference type="PROSITE" id="PS50297">
    <property type="entry name" value="ANK_REP_REGION"/>
    <property type="match status" value="1"/>
</dbReference>
<dbReference type="Pfam" id="PF12796">
    <property type="entry name" value="Ank_2"/>
    <property type="match status" value="1"/>
</dbReference>
<feature type="repeat" description="ANK" evidence="3">
    <location>
        <begin position="1"/>
        <end position="27"/>
    </location>
</feature>
<reference evidence="4 5" key="1">
    <citation type="submission" date="2016-08" db="EMBL/GenBank/DDBJ databases">
        <title>A Parts List for Fungal Cellulosomes Revealed by Comparative Genomics.</title>
        <authorList>
            <consortium name="DOE Joint Genome Institute"/>
            <person name="Haitjema C.H."/>
            <person name="Gilmore S.P."/>
            <person name="Henske J.K."/>
            <person name="Solomon K.V."/>
            <person name="De Groot R."/>
            <person name="Kuo A."/>
            <person name="Mondo S.J."/>
            <person name="Salamov A.A."/>
            <person name="Labutti K."/>
            <person name="Zhao Z."/>
            <person name="Chiniquy J."/>
            <person name="Barry K."/>
            <person name="Brewer H.M."/>
            <person name="Purvine S.O."/>
            <person name="Wright A.T."/>
            <person name="Boxma B."/>
            <person name="Van Alen T."/>
            <person name="Hackstein J.H."/>
            <person name="Baker S.E."/>
            <person name="Grigoriev I.V."/>
            <person name="O'Malley M.A."/>
        </authorList>
    </citation>
    <scope>NUCLEOTIDE SEQUENCE [LARGE SCALE GENOMIC DNA]</scope>
    <source>
        <strain evidence="4 5">S4</strain>
    </source>
</reference>
<feature type="non-terminal residue" evidence="4">
    <location>
        <position position="88"/>
    </location>
</feature>
<name>A0A1Y1X6U8_9FUNG</name>
<dbReference type="SUPFAM" id="SSF48403">
    <property type="entry name" value="Ankyrin repeat"/>
    <property type="match status" value="1"/>
</dbReference>
<dbReference type="InterPro" id="IPR002110">
    <property type="entry name" value="Ankyrin_rpt"/>
</dbReference>
<dbReference type="PANTHER" id="PTHR24171:SF8">
    <property type="entry name" value="BRCA1-ASSOCIATED RING DOMAIN PROTEIN 1"/>
    <property type="match status" value="1"/>
</dbReference>
<keyword evidence="5" id="KW-1185">Reference proteome</keyword>
<dbReference type="Gene3D" id="1.25.40.20">
    <property type="entry name" value="Ankyrin repeat-containing domain"/>
    <property type="match status" value="2"/>
</dbReference>
<dbReference type="PANTHER" id="PTHR24171">
    <property type="entry name" value="ANKYRIN REPEAT DOMAIN-CONTAINING PROTEIN 39-RELATED"/>
    <property type="match status" value="1"/>
</dbReference>
<evidence type="ECO:0000256" key="2">
    <source>
        <dbReference type="ARBA" id="ARBA00023043"/>
    </source>
</evidence>
<evidence type="ECO:0000313" key="4">
    <source>
        <dbReference type="EMBL" id="ORX81435.1"/>
    </source>
</evidence>
<evidence type="ECO:0000256" key="1">
    <source>
        <dbReference type="ARBA" id="ARBA00022737"/>
    </source>
</evidence>
<dbReference type="Proteomes" id="UP000193944">
    <property type="component" value="Unassembled WGS sequence"/>
</dbReference>
<organism evidence="4 5">
    <name type="scientific">Anaeromyces robustus</name>
    <dbReference type="NCBI Taxonomy" id="1754192"/>
    <lineage>
        <taxon>Eukaryota</taxon>
        <taxon>Fungi</taxon>
        <taxon>Fungi incertae sedis</taxon>
        <taxon>Chytridiomycota</taxon>
        <taxon>Chytridiomycota incertae sedis</taxon>
        <taxon>Neocallimastigomycetes</taxon>
        <taxon>Neocallimastigales</taxon>
        <taxon>Neocallimastigaceae</taxon>
        <taxon>Anaeromyces</taxon>
    </lineage>
</organism>
<accession>A0A1Y1X6U8</accession>
<dbReference type="STRING" id="1754192.A0A1Y1X6U8"/>
<comment type="caution">
    <text evidence="4">The sequence shown here is derived from an EMBL/GenBank/DDBJ whole genome shotgun (WGS) entry which is preliminary data.</text>
</comment>
<dbReference type="SMART" id="SM00248">
    <property type="entry name" value="ANK"/>
    <property type="match status" value="3"/>
</dbReference>
<dbReference type="AlphaFoldDB" id="A0A1Y1X6U8"/>
<dbReference type="PROSITE" id="PS50088">
    <property type="entry name" value="ANK_REPEAT"/>
    <property type="match status" value="2"/>
</dbReference>
<keyword evidence="1" id="KW-0677">Repeat</keyword>
<protein>
    <submittedName>
        <fullName evidence="4">Ankyrin repeat protein</fullName>
    </submittedName>
</protein>
<dbReference type="GO" id="GO:0085020">
    <property type="term" value="P:protein K6-linked ubiquitination"/>
    <property type="evidence" value="ECO:0007669"/>
    <property type="project" value="TreeGrafter"/>
</dbReference>
<dbReference type="EMBL" id="MCFG01000119">
    <property type="protein sequence ID" value="ORX81435.1"/>
    <property type="molecule type" value="Genomic_DNA"/>
</dbReference>
<sequence>MIASEKGNLDAVRLLLSYQADPSLKDNKGDNALIKSARAGRFDVVEELLNRKVNINANGYHKKTALMAAVENGHLRVIKLLIKKGAKI</sequence>
<evidence type="ECO:0000313" key="5">
    <source>
        <dbReference type="Proteomes" id="UP000193944"/>
    </source>
</evidence>
<dbReference type="OrthoDB" id="2163089at2759"/>
<keyword evidence="2 3" id="KW-0040">ANK repeat</keyword>
<proteinExistence type="predicted"/>
<feature type="repeat" description="ANK" evidence="3">
    <location>
        <begin position="61"/>
        <end position="88"/>
    </location>
</feature>
<gene>
    <name evidence="4" type="ORF">BCR32DRAFT_203793</name>
</gene>
<evidence type="ECO:0000256" key="3">
    <source>
        <dbReference type="PROSITE-ProRule" id="PRU00023"/>
    </source>
</evidence>
<reference evidence="4 5" key="2">
    <citation type="submission" date="2016-08" db="EMBL/GenBank/DDBJ databases">
        <title>Pervasive Adenine N6-methylation of Active Genes in Fungi.</title>
        <authorList>
            <consortium name="DOE Joint Genome Institute"/>
            <person name="Mondo S.J."/>
            <person name="Dannebaum R.O."/>
            <person name="Kuo R.C."/>
            <person name="Labutti K."/>
            <person name="Haridas S."/>
            <person name="Kuo A."/>
            <person name="Salamov A."/>
            <person name="Ahrendt S.R."/>
            <person name="Lipzen A."/>
            <person name="Sullivan W."/>
            <person name="Andreopoulos W.B."/>
            <person name="Clum A."/>
            <person name="Lindquist E."/>
            <person name="Daum C."/>
            <person name="Ramamoorthy G.K."/>
            <person name="Gryganskyi A."/>
            <person name="Culley D."/>
            <person name="Magnuson J.K."/>
            <person name="James T.Y."/>
            <person name="O'Malley M.A."/>
            <person name="Stajich J.E."/>
            <person name="Spatafora J.W."/>
            <person name="Visel A."/>
            <person name="Grigoriev I.V."/>
        </authorList>
    </citation>
    <scope>NUCLEOTIDE SEQUENCE [LARGE SCALE GENOMIC DNA]</scope>
    <source>
        <strain evidence="4 5">S4</strain>
    </source>
</reference>
<dbReference type="InterPro" id="IPR036770">
    <property type="entry name" value="Ankyrin_rpt-contain_sf"/>
</dbReference>
<dbReference type="GO" id="GO:0004842">
    <property type="term" value="F:ubiquitin-protein transferase activity"/>
    <property type="evidence" value="ECO:0007669"/>
    <property type="project" value="TreeGrafter"/>
</dbReference>